<evidence type="ECO:0000256" key="1">
    <source>
        <dbReference type="SAM" id="MobiDB-lite"/>
    </source>
</evidence>
<dbReference type="EMBL" id="OB792880">
    <property type="protein sequence ID" value="CAD7425066.1"/>
    <property type="molecule type" value="Genomic_DNA"/>
</dbReference>
<organism evidence="2">
    <name type="scientific">Timema monikensis</name>
    <dbReference type="NCBI Taxonomy" id="170555"/>
    <lineage>
        <taxon>Eukaryota</taxon>
        <taxon>Metazoa</taxon>
        <taxon>Ecdysozoa</taxon>
        <taxon>Arthropoda</taxon>
        <taxon>Hexapoda</taxon>
        <taxon>Insecta</taxon>
        <taxon>Pterygota</taxon>
        <taxon>Neoptera</taxon>
        <taxon>Polyneoptera</taxon>
        <taxon>Phasmatodea</taxon>
        <taxon>Timematodea</taxon>
        <taxon>Timematoidea</taxon>
        <taxon>Timematidae</taxon>
        <taxon>Timema</taxon>
    </lineage>
</organism>
<evidence type="ECO:0000313" key="2">
    <source>
        <dbReference type="EMBL" id="CAD7425066.1"/>
    </source>
</evidence>
<dbReference type="AlphaFoldDB" id="A0A7R9E216"/>
<name>A0A7R9E216_9NEOP</name>
<feature type="region of interest" description="Disordered" evidence="1">
    <location>
        <begin position="81"/>
        <end position="101"/>
    </location>
</feature>
<feature type="compositionally biased region" description="Low complexity" evidence="1">
    <location>
        <begin position="88"/>
        <end position="97"/>
    </location>
</feature>
<protein>
    <submittedName>
        <fullName evidence="2">Uncharacterized protein</fullName>
    </submittedName>
</protein>
<accession>A0A7R9E216</accession>
<gene>
    <name evidence="2" type="ORF">TMSB3V08_LOCUS1985</name>
</gene>
<proteinExistence type="predicted"/>
<sequence length="163" mass="18159">MLELKAAGETKEVNHGLLALCTPREVQEMDISLLLELPSWLEDECEIDLINLYKEPETLPESSFWVIQTAADRPMLAQTQSPNIQNYSTPSSPQPSSGLGGQTGRGASVCLSLSHMLFLPCLSRSHLLVQMKGLNFPGSHDPRFCQFVIDRSRHLLKPQFVIV</sequence>
<reference evidence="2" key="1">
    <citation type="submission" date="2020-11" db="EMBL/GenBank/DDBJ databases">
        <authorList>
            <person name="Tran Van P."/>
        </authorList>
    </citation>
    <scope>NUCLEOTIDE SEQUENCE</scope>
</reference>